<feature type="signal peptide" evidence="2">
    <location>
        <begin position="1"/>
        <end position="19"/>
    </location>
</feature>
<feature type="region of interest" description="Disordered" evidence="1">
    <location>
        <begin position="29"/>
        <end position="62"/>
    </location>
</feature>
<evidence type="ECO:0000256" key="2">
    <source>
        <dbReference type="SAM" id="SignalP"/>
    </source>
</evidence>
<reference evidence="3" key="1">
    <citation type="submission" date="2019-12" db="EMBL/GenBank/DDBJ databases">
        <title>An insight into the sialome of adult female Ixodes ricinus ticks feeding for 6 days.</title>
        <authorList>
            <person name="Perner J."/>
            <person name="Ribeiro J.M.C."/>
        </authorList>
    </citation>
    <scope>NUCLEOTIDE SEQUENCE</scope>
    <source>
        <strain evidence="3">Semi-engorged</strain>
        <tissue evidence="3">Salivary glands</tissue>
    </source>
</reference>
<sequence>MTAGAIASMALLFFKPLAADVWLEAGRPSPAAGRAAGAGPGLARRRRGRRGWRPAGPHHGHHPAQAVLAEVHGGRHNLLAVEERPHALPLPPHHSDLGRVQDAPLYVTLLGDLAVLHLRGRKPGWGLFKRQLPHGHKQRRLGWRGVLLWLRPELLRERHATSSGDHLLGRAGP</sequence>
<accession>A0A6B0UZ96</accession>
<organism evidence="3">
    <name type="scientific">Ixodes ricinus</name>
    <name type="common">Common tick</name>
    <name type="synonym">Acarus ricinus</name>
    <dbReference type="NCBI Taxonomy" id="34613"/>
    <lineage>
        <taxon>Eukaryota</taxon>
        <taxon>Metazoa</taxon>
        <taxon>Ecdysozoa</taxon>
        <taxon>Arthropoda</taxon>
        <taxon>Chelicerata</taxon>
        <taxon>Arachnida</taxon>
        <taxon>Acari</taxon>
        <taxon>Parasitiformes</taxon>
        <taxon>Ixodida</taxon>
        <taxon>Ixodoidea</taxon>
        <taxon>Ixodidae</taxon>
        <taxon>Ixodinae</taxon>
        <taxon>Ixodes</taxon>
    </lineage>
</organism>
<proteinExistence type="predicted"/>
<name>A0A6B0UZ96_IXORI</name>
<dbReference type="EMBL" id="GIFC01012823">
    <property type="protein sequence ID" value="MXU94906.1"/>
    <property type="molecule type" value="Transcribed_RNA"/>
</dbReference>
<feature type="compositionally biased region" description="Basic residues" evidence="1">
    <location>
        <begin position="43"/>
        <end position="62"/>
    </location>
</feature>
<evidence type="ECO:0000313" key="3">
    <source>
        <dbReference type="EMBL" id="MXU94906.1"/>
    </source>
</evidence>
<dbReference type="AlphaFoldDB" id="A0A6B0UZ96"/>
<evidence type="ECO:0000256" key="1">
    <source>
        <dbReference type="SAM" id="MobiDB-lite"/>
    </source>
</evidence>
<feature type="chain" id="PRO_5025624013" evidence="2">
    <location>
        <begin position="20"/>
        <end position="173"/>
    </location>
</feature>
<protein>
    <submittedName>
        <fullName evidence="3">Putative secreted protein</fullName>
    </submittedName>
</protein>
<keyword evidence="2" id="KW-0732">Signal</keyword>